<dbReference type="Proteomes" id="UP001303160">
    <property type="component" value="Unassembled WGS sequence"/>
</dbReference>
<feature type="compositionally biased region" description="Low complexity" evidence="1">
    <location>
        <begin position="142"/>
        <end position="158"/>
    </location>
</feature>
<feature type="region of interest" description="Disordered" evidence="1">
    <location>
        <begin position="139"/>
        <end position="158"/>
    </location>
</feature>
<sequence>MANRQYGQMPKEYSALPEVVDYSTNAPEVVAHDHMQKQPAATAGSYYYPASQDTSRGAATAAYSPSAYGQEPKNHATTVAGEQPSTPPGFSMNRKVTMLSILVGILAVAVVALAATTGLMAKKASDKDAEIAGMTRKLQSIGDSDSSSDGDSGNAGVAKETATVTVVAPSATGTGSPGSGGSSSTSAFLVEDVSNGCDSSPDTITGTDYTTNLYGKVTFRRYCNQKTISDPIYAMHTPDFETCLEACASWSQAVPYVFSDVSDKNRANVTCSAVNFVPKWTDKKESAKRQARGNCYLKSGEQTEGKSLRASSDPVGHCAIVIKQAARKD</sequence>
<reference evidence="3" key="1">
    <citation type="journal article" date="2023" name="Mol. Phylogenet. Evol.">
        <title>Genome-scale phylogeny and comparative genomics of the fungal order Sordariales.</title>
        <authorList>
            <person name="Hensen N."/>
            <person name="Bonometti L."/>
            <person name="Westerberg I."/>
            <person name="Brannstrom I.O."/>
            <person name="Guillou S."/>
            <person name="Cros-Aarteil S."/>
            <person name="Calhoun S."/>
            <person name="Haridas S."/>
            <person name="Kuo A."/>
            <person name="Mondo S."/>
            <person name="Pangilinan J."/>
            <person name="Riley R."/>
            <person name="LaButti K."/>
            <person name="Andreopoulos B."/>
            <person name="Lipzen A."/>
            <person name="Chen C."/>
            <person name="Yan M."/>
            <person name="Daum C."/>
            <person name="Ng V."/>
            <person name="Clum A."/>
            <person name="Steindorff A."/>
            <person name="Ohm R.A."/>
            <person name="Martin F."/>
            <person name="Silar P."/>
            <person name="Natvig D.O."/>
            <person name="Lalanne C."/>
            <person name="Gautier V."/>
            <person name="Ament-Velasquez S.L."/>
            <person name="Kruys A."/>
            <person name="Hutchinson M.I."/>
            <person name="Powell A.J."/>
            <person name="Barry K."/>
            <person name="Miller A.N."/>
            <person name="Grigoriev I.V."/>
            <person name="Debuchy R."/>
            <person name="Gladieux P."/>
            <person name="Hiltunen Thoren M."/>
            <person name="Johannesson H."/>
        </authorList>
    </citation>
    <scope>NUCLEOTIDE SEQUENCE</scope>
    <source>
        <strain evidence="3">CBS 315.58</strain>
    </source>
</reference>
<keyword evidence="2" id="KW-0812">Transmembrane</keyword>
<protein>
    <submittedName>
        <fullName evidence="3">Uncharacterized protein</fullName>
    </submittedName>
</protein>
<evidence type="ECO:0000256" key="1">
    <source>
        <dbReference type="SAM" id="MobiDB-lite"/>
    </source>
</evidence>
<feature type="region of interest" description="Disordered" evidence="1">
    <location>
        <begin position="65"/>
        <end position="88"/>
    </location>
</feature>
<dbReference type="AlphaFoldDB" id="A0AAN6XIK1"/>
<feature type="transmembrane region" description="Helical" evidence="2">
    <location>
        <begin position="99"/>
        <end position="121"/>
    </location>
</feature>
<keyword evidence="4" id="KW-1185">Reference proteome</keyword>
<organism evidence="3 4">
    <name type="scientific">Triangularia verruculosa</name>
    <dbReference type="NCBI Taxonomy" id="2587418"/>
    <lineage>
        <taxon>Eukaryota</taxon>
        <taxon>Fungi</taxon>
        <taxon>Dikarya</taxon>
        <taxon>Ascomycota</taxon>
        <taxon>Pezizomycotina</taxon>
        <taxon>Sordariomycetes</taxon>
        <taxon>Sordariomycetidae</taxon>
        <taxon>Sordariales</taxon>
        <taxon>Podosporaceae</taxon>
        <taxon>Triangularia</taxon>
    </lineage>
</organism>
<accession>A0AAN6XIK1</accession>
<keyword evidence="2" id="KW-0472">Membrane</keyword>
<name>A0AAN6XIK1_9PEZI</name>
<evidence type="ECO:0000313" key="4">
    <source>
        <dbReference type="Proteomes" id="UP001303160"/>
    </source>
</evidence>
<comment type="caution">
    <text evidence="3">The sequence shown here is derived from an EMBL/GenBank/DDBJ whole genome shotgun (WGS) entry which is preliminary data.</text>
</comment>
<dbReference type="EMBL" id="MU863935">
    <property type="protein sequence ID" value="KAK4199187.1"/>
    <property type="molecule type" value="Genomic_DNA"/>
</dbReference>
<proteinExistence type="predicted"/>
<keyword evidence="2" id="KW-1133">Transmembrane helix</keyword>
<evidence type="ECO:0000256" key="2">
    <source>
        <dbReference type="SAM" id="Phobius"/>
    </source>
</evidence>
<evidence type="ECO:0000313" key="3">
    <source>
        <dbReference type="EMBL" id="KAK4199187.1"/>
    </source>
</evidence>
<gene>
    <name evidence="3" type="ORF">QBC40DRAFT_340721</name>
</gene>
<reference evidence="3" key="2">
    <citation type="submission" date="2023-05" db="EMBL/GenBank/DDBJ databases">
        <authorList>
            <consortium name="Lawrence Berkeley National Laboratory"/>
            <person name="Steindorff A."/>
            <person name="Hensen N."/>
            <person name="Bonometti L."/>
            <person name="Westerberg I."/>
            <person name="Brannstrom I.O."/>
            <person name="Guillou S."/>
            <person name="Cros-Aarteil S."/>
            <person name="Calhoun S."/>
            <person name="Haridas S."/>
            <person name="Kuo A."/>
            <person name="Mondo S."/>
            <person name="Pangilinan J."/>
            <person name="Riley R."/>
            <person name="Labutti K."/>
            <person name="Andreopoulos B."/>
            <person name="Lipzen A."/>
            <person name="Chen C."/>
            <person name="Yanf M."/>
            <person name="Daum C."/>
            <person name="Ng V."/>
            <person name="Clum A."/>
            <person name="Ohm R."/>
            <person name="Martin F."/>
            <person name="Silar P."/>
            <person name="Natvig D."/>
            <person name="Lalanne C."/>
            <person name="Gautier V."/>
            <person name="Ament-Velasquez S.L."/>
            <person name="Kruys A."/>
            <person name="Hutchinson M.I."/>
            <person name="Powell A.J."/>
            <person name="Barry K."/>
            <person name="Miller A.N."/>
            <person name="Grigoriev I.V."/>
            <person name="Debuchy R."/>
            <person name="Gladieux P."/>
            <person name="Thoren M.H."/>
            <person name="Johannesson H."/>
        </authorList>
    </citation>
    <scope>NUCLEOTIDE SEQUENCE</scope>
    <source>
        <strain evidence="3">CBS 315.58</strain>
    </source>
</reference>